<dbReference type="VEuPathDB" id="FungiDB:H257_14026"/>
<feature type="domain" description="Helicase C-terminal" evidence="1">
    <location>
        <begin position="2"/>
        <end position="149"/>
    </location>
</feature>
<organism evidence="2 3">
    <name type="scientific">Aphanomyces astaci</name>
    <name type="common">Crayfish plague agent</name>
    <dbReference type="NCBI Taxonomy" id="112090"/>
    <lineage>
        <taxon>Eukaryota</taxon>
        <taxon>Sar</taxon>
        <taxon>Stramenopiles</taxon>
        <taxon>Oomycota</taxon>
        <taxon>Saprolegniomycetes</taxon>
        <taxon>Saprolegniales</taxon>
        <taxon>Verrucalvaceae</taxon>
        <taxon>Aphanomyces</taxon>
    </lineage>
</organism>
<dbReference type="InterPro" id="IPR027417">
    <property type="entry name" value="P-loop_NTPase"/>
</dbReference>
<dbReference type="PROSITE" id="PS51194">
    <property type="entry name" value="HELICASE_CTER"/>
    <property type="match status" value="1"/>
</dbReference>
<dbReference type="SMART" id="SM00490">
    <property type="entry name" value="HELICc"/>
    <property type="match status" value="1"/>
</dbReference>
<reference evidence="2 3" key="1">
    <citation type="submission" date="2018-08" db="EMBL/GenBank/DDBJ databases">
        <title>Aphanomyces genome sequencing and annotation.</title>
        <authorList>
            <person name="Minardi D."/>
            <person name="Oidtmann B."/>
            <person name="Van Der Giezen M."/>
            <person name="Studholme D.J."/>
        </authorList>
    </citation>
    <scope>NUCLEOTIDE SEQUENCE [LARGE SCALE GENOMIC DNA]</scope>
    <source>
        <strain evidence="2 3">FDL457</strain>
    </source>
</reference>
<dbReference type="Gene3D" id="3.40.50.300">
    <property type="entry name" value="P-loop containing nucleotide triphosphate hydrolases"/>
    <property type="match status" value="1"/>
</dbReference>
<dbReference type="FunFam" id="3.40.50.300:FF:000449">
    <property type="entry name" value="Probable ATP-dependent RNA helicase DDX41"/>
    <property type="match status" value="1"/>
</dbReference>
<feature type="non-terminal residue" evidence="2">
    <location>
        <position position="1"/>
    </location>
</feature>
<sequence>AKIVYLLECLQKTAPPVLIFCERKGDVDDIHEYLLLKGVEAVSIHGGKDQVERNEAIDLFKRGDKDVLVATDIAAKGLDFPDIQHVINFDMPVEIENYVHRIGRTGRCGKTGVATTFINKNVPESALLDLKHLLVEAKQRVPPVLKALDDPMEHSQENATGSKGSSYTLRLGSFYSENDTIYGSKMVLFFEVQMIVFHMKWFL</sequence>
<dbReference type="EMBL" id="QUTF01002884">
    <property type="protein sequence ID" value="RHZ42090.1"/>
    <property type="molecule type" value="Genomic_DNA"/>
</dbReference>
<evidence type="ECO:0000313" key="2">
    <source>
        <dbReference type="EMBL" id="RHZ42090.1"/>
    </source>
</evidence>
<evidence type="ECO:0000313" key="3">
    <source>
        <dbReference type="Proteomes" id="UP000286510"/>
    </source>
</evidence>
<gene>
    <name evidence="2" type="ORF">DYB26_009590</name>
</gene>
<dbReference type="SUPFAM" id="SSF52540">
    <property type="entry name" value="P-loop containing nucleoside triphosphate hydrolases"/>
    <property type="match status" value="1"/>
</dbReference>
<accession>A0A418G1K7</accession>
<dbReference type="InterPro" id="IPR001650">
    <property type="entry name" value="Helicase_C-like"/>
</dbReference>
<comment type="caution">
    <text evidence="2">The sequence shown here is derived from an EMBL/GenBank/DDBJ whole genome shotgun (WGS) entry which is preliminary data.</text>
</comment>
<dbReference type="Pfam" id="PF00271">
    <property type="entry name" value="Helicase_C"/>
    <property type="match status" value="1"/>
</dbReference>
<evidence type="ECO:0000259" key="1">
    <source>
        <dbReference type="PROSITE" id="PS51194"/>
    </source>
</evidence>
<dbReference type="PANTHER" id="PTHR47958">
    <property type="entry name" value="ATP-DEPENDENT RNA HELICASE DBP3"/>
    <property type="match status" value="1"/>
</dbReference>
<dbReference type="CDD" id="cd18787">
    <property type="entry name" value="SF2_C_DEAD"/>
    <property type="match status" value="1"/>
</dbReference>
<protein>
    <recommendedName>
        <fullName evidence="1">Helicase C-terminal domain-containing protein</fullName>
    </recommendedName>
</protein>
<dbReference type="Proteomes" id="UP000286510">
    <property type="component" value="Unassembled WGS sequence"/>
</dbReference>
<dbReference type="AlphaFoldDB" id="A0A418G1K7"/>
<proteinExistence type="predicted"/>
<name>A0A418G1K7_APHAT</name>